<dbReference type="GO" id="GO:0003729">
    <property type="term" value="F:mRNA binding"/>
    <property type="evidence" value="ECO:0007669"/>
    <property type="project" value="TreeGrafter"/>
</dbReference>
<keyword evidence="3" id="KW-0862">Zinc</keyword>
<dbReference type="AlphaFoldDB" id="A0A0V0Q8M4"/>
<feature type="domain" description="RanBP2-type" evidence="6">
    <location>
        <begin position="115"/>
        <end position="144"/>
    </location>
</feature>
<keyword evidence="2 4" id="KW-0863">Zinc-finger</keyword>
<dbReference type="Proteomes" id="UP000054937">
    <property type="component" value="Unassembled WGS sequence"/>
</dbReference>
<dbReference type="OMA" id="CGSAKEN"/>
<dbReference type="SMART" id="SM00547">
    <property type="entry name" value="ZnF_RBZ"/>
    <property type="match status" value="4"/>
</dbReference>
<keyword evidence="8" id="KW-1185">Reference proteome</keyword>
<dbReference type="InParanoid" id="A0A0V0Q8M4"/>
<reference evidence="7 8" key="1">
    <citation type="journal article" date="2015" name="Sci. Rep.">
        <title>Genome of the facultative scuticociliatosis pathogen Pseudocohnilembus persalinus provides insight into its virulence through horizontal gene transfer.</title>
        <authorList>
            <person name="Xiong J."/>
            <person name="Wang G."/>
            <person name="Cheng J."/>
            <person name="Tian M."/>
            <person name="Pan X."/>
            <person name="Warren A."/>
            <person name="Jiang C."/>
            <person name="Yuan D."/>
            <person name="Miao W."/>
        </authorList>
    </citation>
    <scope>NUCLEOTIDE SEQUENCE [LARGE SCALE GENOMIC DNA]</scope>
    <source>
        <strain evidence="7">36N120E</strain>
    </source>
</reference>
<feature type="compositionally biased region" description="Polar residues" evidence="5">
    <location>
        <begin position="1"/>
        <end position="23"/>
    </location>
</feature>
<dbReference type="GO" id="GO:0008270">
    <property type="term" value="F:zinc ion binding"/>
    <property type="evidence" value="ECO:0007669"/>
    <property type="project" value="UniProtKB-KW"/>
</dbReference>
<dbReference type="SUPFAM" id="SSF90209">
    <property type="entry name" value="Ran binding protein zinc finger-like"/>
    <property type="match status" value="4"/>
</dbReference>
<dbReference type="PROSITE" id="PS01358">
    <property type="entry name" value="ZF_RANBP2_1"/>
    <property type="match status" value="4"/>
</dbReference>
<name>A0A0V0Q8M4_PSEPJ</name>
<evidence type="ECO:0000256" key="4">
    <source>
        <dbReference type="PROSITE-ProRule" id="PRU00322"/>
    </source>
</evidence>
<dbReference type="Pfam" id="PF00641">
    <property type="entry name" value="Zn_ribbon_RanBP"/>
    <property type="match status" value="4"/>
</dbReference>
<gene>
    <name evidence="7" type="ORF">PPERSA_00126</name>
</gene>
<dbReference type="PANTHER" id="PTHR23111">
    <property type="entry name" value="ZINC FINGER PROTEIN"/>
    <property type="match status" value="1"/>
</dbReference>
<protein>
    <recommendedName>
        <fullName evidence="6">RanBP2-type domain-containing protein</fullName>
    </recommendedName>
</protein>
<evidence type="ECO:0000256" key="3">
    <source>
        <dbReference type="ARBA" id="ARBA00022833"/>
    </source>
</evidence>
<keyword evidence="1" id="KW-0479">Metal-binding</keyword>
<organism evidence="7 8">
    <name type="scientific">Pseudocohnilembus persalinus</name>
    <name type="common">Ciliate</name>
    <dbReference type="NCBI Taxonomy" id="266149"/>
    <lineage>
        <taxon>Eukaryota</taxon>
        <taxon>Sar</taxon>
        <taxon>Alveolata</taxon>
        <taxon>Ciliophora</taxon>
        <taxon>Intramacronucleata</taxon>
        <taxon>Oligohymenophorea</taxon>
        <taxon>Scuticociliatia</taxon>
        <taxon>Philasterida</taxon>
        <taxon>Pseudocohnilembidae</taxon>
        <taxon>Pseudocohnilembus</taxon>
    </lineage>
</organism>
<dbReference type="InterPro" id="IPR036443">
    <property type="entry name" value="Znf_RanBP2_sf"/>
</dbReference>
<evidence type="ECO:0000313" key="8">
    <source>
        <dbReference type="Proteomes" id="UP000054937"/>
    </source>
</evidence>
<dbReference type="Gene3D" id="4.10.1060.10">
    <property type="entry name" value="Zinc finger, RanBP2-type"/>
    <property type="match status" value="4"/>
</dbReference>
<feature type="domain" description="RanBP2-type" evidence="6">
    <location>
        <begin position="81"/>
        <end position="110"/>
    </location>
</feature>
<evidence type="ECO:0000313" key="7">
    <source>
        <dbReference type="EMBL" id="KRW98529.1"/>
    </source>
</evidence>
<feature type="compositionally biased region" description="Basic and acidic residues" evidence="5">
    <location>
        <begin position="31"/>
        <end position="41"/>
    </location>
</feature>
<comment type="caution">
    <text evidence="7">The sequence shown here is derived from an EMBL/GenBank/DDBJ whole genome shotgun (WGS) entry which is preliminary data.</text>
</comment>
<feature type="region of interest" description="Disordered" evidence="5">
    <location>
        <begin position="1"/>
        <end position="41"/>
    </location>
</feature>
<dbReference type="InterPro" id="IPR001876">
    <property type="entry name" value="Znf_RanBP2"/>
</dbReference>
<dbReference type="PANTHER" id="PTHR23111:SF40">
    <property type="entry name" value="RNA-BINDING PROTEIN INVOLVED IN HETEROCHROMATIN ASSEMBLY-RELATED"/>
    <property type="match status" value="1"/>
</dbReference>
<feature type="domain" description="RanBP2-type" evidence="6">
    <location>
        <begin position="167"/>
        <end position="196"/>
    </location>
</feature>
<sequence length="198" mass="23705">MDQAYNKPQYQKKNSFDSQSDEGQQQNSQEYQKKQDNRGKNVDFKNGDWHCPKCKMHNFARNTRCFQCKEQKKAQENKTFKQGDWYCNQCKYHNFASRNYCYQCDAKKVQVKKRFEDDWTCEKCNCKNFAKRQQCFDCNGPRSSNEQKTGEDKNQDTKKVAKQVEMKNGDWICLKCDTHNFARRTQCFQCHENRPLDA</sequence>
<accession>A0A0V0Q8M4</accession>
<evidence type="ECO:0000259" key="6">
    <source>
        <dbReference type="PROSITE" id="PS50199"/>
    </source>
</evidence>
<evidence type="ECO:0000256" key="5">
    <source>
        <dbReference type="SAM" id="MobiDB-lite"/>
    </source>
</evidence>
<proteinExistence type="predicted"/>
<dbReference type="OrthoDB" id="448399at2759"/>
<dbReference type="PROSITE" id="PS50199">
    <property type="entry name" value="ZF_RANBP2_2"/>
    <property type="match status" value="4"/>
</dbReference>
<evidence type="ECO:0000256" key="2">
    <source>
        <dbReference type="ARBA" id="ARBA00022771"/>
    </source>
</evidence>
<evidence type="ECO:0000256" key="1">
    <source>
        <dbReference type="ARBA" id="ARBA00022723"/>
    </source>
</evidence>
<dbReference type="EMBL" id="LDAU01000242">
    <property type="protein sequence ID" value="KRW98529.1"/>
    <property type="molecule type" value="Genomic_DNA"/>
</dbReference>
<feature type="domain" description="RanBP2-type" evidence="6">
    <location>
        <begin position="45"/>
        <end position="74"/>
    </location>
</feature>